<feature type="compositionally biased region" description="Basic and acidic residues" evidence="1">
    <location>
        <begin position="86"/>
        <end position="100"/>
    </location>
</feature>
<dbReference type="GeneID" id="24313713"/>
<dbReference type="EMBL" id="FN554889">
    <property type="protein sequence ID" value="CBG73527.1"/>
    <property type="molecule type" value="Genomic_DNA"/>
</dbReference>
<sequence>MTDETNRSDGIRERGVRETRGAVPGRDGVKERDGVRENGMTPGTRAAGATGSSPGTGTGAPLVAGHDTTTGGDDTRLGRTMGVDDEPGHGRGEDRARGEGRGTGTAPGGSHSTGSTLLPHDENDKLATRLQHAVGGFVDEPRSAVEEADQVLEEVTARFTDAMTRRRRTLRTSWETSAGDRGSTDTEQLRLALRDYRELTERLLRL</sequence>
<accession>C9ZFN7</accession>
<keyword evidence="3" id="KW-1185">Reference proteome</keyword>
<evidence type="ECO:0000256" key="1">
    <source>
        <dbReference type="SAM" id="MobiDB-lite"/>
    </source>
</evidence>
<dbReference type="Proteomes" id="UP000001444">
    <property type="component" value="Chromosome"/>
</dbReference>
<protein>
    <submittedName>
        <fullName evidence="2">Uncharacterized protein</fullName>
    </submittedName>
</protein>
<feature type="compositionally biased region" description="Basic and acidic residues" evidence="1">
    <location>
        <begin position="27"/>
        <end position="36"/>
    </location>
</feature>
<gene>
    <name evidence="2" type="ordered locus">SCAB_65251</name>
</gene>
<feature type="compositionally biased region" description="Low complexity" evidence="1">
    <location>
        <begin position="41"/>
        <end position="72"/>
    </location>
</feature>
<reference evidence="2 3" key="1">
    <citation type="journal article" date="2010" name="Mol. Plant Microbe Interact.">
        <title>Streptomyces scabies 87-22 contains a coronafacic acid-like biosynthetic cluster that contributes to plant-microbe interactions.</title>
        <authorList>
            <person name="Bignell D.R."/>
            <person name="Seipke R.F."/>
            <person name="Huguet-Tapia J.C."/>
            <person name="Chambers A.H."/>
            <person name="Parry R.J."/>
            <person name="Loria R."/>
        </authorList>
    </citation>
    <scope>NUCLEOTIDE SEQUENCE [LARGE SCALE GENOMIC DNA]</scope>
    <source>
        <strain evidence="2 3">87.22</strain>
    </source>
</reference>
<organism evidence="2 3">
    <name type="scientific">Streptomyces scabiei (strain 87.22)</name>
    <dbReference type="NCBI Taxonomy" id="680198"/>
    <lineage>
        <taxon>Bacteria</taxon>
        <taxon>Bacillati</taxon>
        <taxon>Actinomycetota</taxon>
        <taxon>Actinomycetes</taxon>
        <taxon>Kitasatosporales</taxon>
        <taxon>Streptomycetaceae</taxon>
        <taxon>Streptomyces</taxon>
    </lineage>
</organism>
<dbReference type="HOGENOM" id="CLU_093861_0_0_11"/>
<feature type="compositionally biased region" description="Basic and acidic residues" evidence="1">
    <location>
        <begin position="1"/>
        <end position="20"/>
    </location>
</feature>
<dbReference type="AlphaFoldDB" id="C9ZFN7"/>
<evidence type="ECO:0000313" key="3">
    <source>
        <dbReference type="Proteomes" id="UP000001444"/>
    </source>
</evidence>
<evidence type="ECO:0000313" key="2">
    <source>
        <dbReference type="EMBL" id="CBG73527.1"/>
    </source>
</evidence>
<dbReference type="eggNOG" id="COG0508">
    <property type="taxonomic scope" value="Bacteria"/>
</dbReference>
<dbReference type="STRING" id="680198.SCAB_65251"/>
<dbReference type="KEGG" id="scb:SCAB_65251"/>
<name>C9ZFN7_STRSW</name>
<dbReference type="RefSeq" id="WP_013004084.1">
    <property type="nucleotide sequence ID" value="NC_013929.1"/>
</dbReference>
<feature type="region of interest" description="Disordered" evidence="1">
    <location>
        <begin position="1"/>
        <end position="120"/>
    </location>
</feature>
<proteinExistence type="predicted"/>